<sequence>MPTMKIRGGDLDLVEYEFVAFSPGEEIRTCGLIGKVTADPQKGTFSAVAPARIHLSVFDMNRFAPGHPGGGGLGFAIQLYCQAEVSCTPEGIEVEHPRASIIRHFLIALSRAVGYTGGFHVVATDHGKEHVGLGSTSTLLTAVGNATNAALGSPLTSDQIRMLIGNNYVEETEGGDVVFGFETGVGPAVSTHGGIGVMGDALSLVYQHPFAEGKNVFIVIPPTGVSSAGEHEFDLLMTRARTLDYRDRELKVYMIMMDLIPAVERGDLKTIGDIMWEIEFRGSKRAEVEHHSFALYEYMSRLREAGLEFVAMSSVGPAIAIITEKSRKDMDSIVTPLGLEIAVDAAVDNQGVQVIPPA</sequence>
<protein>
    <submittedName>
        <fullName evidence="2">GHMP kinase</fullName>
    </submittedName>
</protein>
<evidence type="ECO:0000313" key="2">
    <source>
        <dbReference type="EMBL" id="MBR1368365.1"/>
    </source>
</evidence>
<comment type="caution">
    <text evidence="2">The sequence shown here is derived from an EMBL/GenBank/DDBJ whole genome shotgun (WGS) entry which is preliminary data.</text>
</comment>
<dbReference type="InterPro" id="IPR014721">
    <property type="entry name" value="Ribsml_uS5_D2-typ_fold_subgr"/>
</dbReference>
<evidence type="ECO:0000313" key="3">
    <source>
        <dbReference type="Proteomes" id="UP000730161"/>
    </source>
</evidence>
<organism evidence="2 3">
    <name type="scientific">Methanocalculus chunghsingensis</name>
    <dbReference type="NCBI Taxonomy" id="156457"/>
    <lineage>
        <taxon>Archaea</taxon>
        <taxon>Methanobacteriati</taxon>
        <taxon>Methanobacteriota</taxon>
        <taxon>Stenosarchaea group</taxon>
        <taxon>Methanomicrobia</taxon>
        <taxon>Methanomicrobiales</taxon>
        <taxon>Methanocalculaceae</taxon>
        <taxon>Methanocalculus</taxon>
    </lineage>
</organism>
<dbReference type="GO" id="GO:0016301">
    <property type="term" value="F:kinase activity"/>
    <property type="evidence" value="ECO:0007669"/>
    <property type="project" value="UniProtKB-KW"/>
</dbReference>
<gene>
    <name evidence="2" type="ORF">RJ53_02165</name>
</gene>
<accession>A0A8J8B3M3</accession>
<proteinExistence type="predicted"/>
<reference evidence="2" key="1">
    <citation type="submission" date="2014-12" db="EMBL/GenBank/DDBJ databases">
        <authorList>
            <person name="Huang H.-H."/>
            <person name="Chen S.-C."/>
            <person name="Lai M.-C."/>
        </authorList>
    </citation>
    <scope>NUCLEOTIDE SEQUENCE</scope>
    <source>
        <strain evidence="2">K1F9705b</strain>
    </source>
</reference>
<feature type="domain" description="GHMP kinase N-terminal" evidence="1">
    <location>
        <begin position="104"/>
        <end position="179"/>
    </location>
</feature>
<name>A0A8J8B3M3_9EURY</name>
<keyword evidence="2" id="KW-0808">Transferase</keyword>
<keyword evidence="3" id="KW-1185">Reference proteome</keyword>
<dbReference type="SUPFAM" id="SSF54211">
    <property type="entry name" value="Ribosomal protein S5 domain 2-like"/>
    <property type="match status" value="1"/>
</dbReference>
<dbReference type="Gene3D" id="3.30.230.10">
    <property type="match status" value="1"/>
</dbReference>
<dbReference type="InterPro" id="IPR006204">
    <property type="entry name" value="GHMP_kinase_N_dom"/>
</dbReference>
<evidence type="ECO:0000259" key="1">
    <source>
        <dbReference type="Pfam" id="PF00288"/>
    </source>
</evidence>
<dbReference type="InterPro" id="IPR020568">
    <property type="entry name" value="Ribosomal_Su5_D2-typ_SF"/>
</dbReference>
<dbReference type="EMBL" id="JWHL01000002">
    <property type="protein sequence ID" value="MBR1368365.1"/>
    <property type="molecule type" value="Genomic_DNA"/>
</dbReference>
<dbReference type="GO" id="GO:0005524">
    <property type="term" value="F:ATP binding"/>
    <property type="evidence" value="ECO:0007669"/>
    <property type="project" value="InterPro"/>
</dbReference>
<dbReference type="RefSeq" id="WP_211530096.1">
    <property type="nucleotide sequence ID" value="NZ_JWHL01000002.1"/>
</dbReference>
<keyword evidence="2" id="KW-0418">Kinase</keyword>
<dbReference type="Proteomes" id="UP000730161">
    <property type="component" value="Unassembled WGS sequence"/>
</dbReference>
<dbReference type="AlphaFoldDB" id="A0A8J8B3M3"/>
<dbReference type="Pfam" id="PF00288">
    <property type="entry name" value="GHMP_kinases_N"/>
    <property type="match status" value="1"/>
</dbReference>
<dbReference type="OrthoDB" id="116147at2157"/>